<evidence type="ECO:0000256" key="6">
    <source>
        <dbReference type="RuleBase" id="RU367135"/>
    </source>
</evidence>
<comment type="similarity">
    <text evidence="6">Belongs to the glutamate--cysteine ligase type 3 family.</text>
</comment>
<feature type="transmembrane region" description="Helical" evidence="7">
    <location>
        <begin position="49"/>
        <end position="67"/>
    </location>
</feature>
<dbReference type="GO" id="GO:0006750">
    <property type="term" value="P:glutathione biosynthetic process"/>
    <property type="evidence" value="ECO:0007669"/>
    <property type="project" value="UniProtKB-UniRule"/>
</dbReference>
<keyword evidence="3 6" id="KW-0317">Glutathione biosynthesis</keyword>
<keyword evidence="5 6" id="KW-0067">ATP-binding</keyword>
<protein>
    <recommendedName>
        <fullName evidence="1 6">Glutamate--cysteine ligase</fullName>
        <ecNumber evidence="1 6">6.3.2.2</ecNumber>
    </recommendedName>
    <alternativeName>
        <fullName evidence="6">Gamma-ECS</fullName>
    </alternativeName>
    <alternativeName>
        <fullName evidence="6">Gamma-glutamylcysteine synthetase</fullName>
    </alternativeName>
</protein>
<dbReference type="AlphaFoldDB" id="W7TLT0"/>
<evidence type="ECO:0000313" key="8">
    <source>
        <dbReference type="EMBL" id="EWM21684.1"/>
    </source>
</evidence>
<dbReference type="PANTHER" id="PTHR11164">
    <property type="entry name" value="GLUTAMATE CYSTEINE LIGASE"/>
    <property type="match status" value="1"/>
</dbReference>
<evidence type="ECO:0000256" key="3">
    <source>
        <dbReference type="ARBA" id="ARBA00022684"/>
    </source>
</evidence>
<evidence type="ECO:0000256" key="2">
    <source>
        <dbReference type="ARBA" id="ARBA00022598"/>
    </source>
</evidence>
<proteinExistence type="inferred from homology"/>
<dbReference type="EMBL" id="AZIL01002416">
    <property type="protein sequence ID" value="EWM21684.1"/>
    <property type="molecule type" value="Genomic_DNA"/>
</dbReference>
<dbReference type="Proteomes" id="UP000019335">
    <property type="component" value="Unassembled WGS sequence"/>
</dbReference>
<organism evidence="8 9">
    <name type="scientific">Nannochloropsis gaditana</name>
    <dbReference type="NCBI Taxonomy" id="72520"/>
    <lineage>
        <taxon>Eukaryota</taxon>
        <taxon>Sar</taxon>
        <taxon>Stramenopiles</taxon>
        <taxon>Ochrophyta</taxon>
        <taxon>Eustigmatophyceae</taxon>
        <taxon>Eustigmatales</taxon>
        <taxon>Monodopsidaceae</taxon>
        <taxon>Nannochloropsis</taxon>
    </lineage>
</organism>
<comment type="catalytic activity">
    <reaction evidence="6">
        <text>L-cysteine + L-glutamate + ATP = gamma-L-glutamyl-L-cysteine + ADP + phosphate + H(+)</text>
        <dbReference type="Rhea" id="RHEA:13285"/>
        <dbReference type="ChEBI" id="CHEBI:15378"/>
        <dbReference type="ChEBI" id="CHEBI:29985"/>
        <dbReference type="ChEBI" id="CHEBI:30616"/>
        <dbReference type="ChEBI" id="CHEBI:35235"/>
        <dbReference type="ChEBI" id="CHEBI:43474"/>
        <dbReference type="ChEBI" id="CHEBI:58173"/>
        <dbReference type="ChEBI" id="CHEBI:456216"/>
        <dbReference type="EC" id="6.3.2.2"/>
    </reaction>
</comment>
<keyword evidence="9" id="KW-1185">Reference proteome</keyword>
<reference evidence="8 9" key="1">
    <citation type="journal article" date="2014" name="Mol. Plant">
        <title>Chromosome Scale Genome Assembly and Transcriptome Profiling of Nannochloropsis gaditana in Nitrogen Depletion.</title>
        <authorList>
            <person name="Corteggiani Carpinelli E."/>
            <person name="Telatin A."/>
            <person name="Vitulo N."/>
            <person name="Forcato C."/>
            <person name="D'Angelo M."/>
            <person name="Schiavon R."/>
            <person name="Vezzi A."/>
            <person name="Giacometti G.M."/>
            <person name="Morosinotto T."/>
            <person name="Valle G."/>
        </authorList>
    </citation>
    <scope>NUCLEOTIDE SEQUENCE [LARGE SCALE GENOMIC DNA]</scope>
    <source>
        <strain evidence="8 9">B-31</strain>
    </source>
</reference>
<sequence>MTQTASCRPPLWSTGLFLVCTRCSRDQNVPVPKRRPAGTTSSRPRRASVLSLLPLLFLLLLLTTGRTQAGLLKVGRPLFWPSSLPHLRPVRRAGVRQFLNIYHRLKDIQQDDLLWGEEVEYGILKVDRSKRRVWLSLRGKEVMESLIKKEKDYTQRW</sequence>
<keyword evidence="2 6" id="KW-0436">Ligase</keyword>
<dbReference type="Gene3D" id="3.30.590.50">
    <property type="match status" value="1"/>
</dbReference>
<evidence type="ECO:0000256" key="4">
    <source>
        <dbReference type="ARBA" id="ARBA00022741"/>
    </source>
</evidence>
<evidence type="ECO:0000256" key="7">
    <source>
        <dbReference type="SAM" id="Phobius"/>
    </source>
</evidence>
<keyword evidence="7" id="KW-0812">Transmembrane</keyword>
<keyword evidence="7" id="KW-0472">Membrane</keyword>
<dbReference type="GO" id="GO:0004357">
    <property type="term" value="F:glutamate-cysteine ligase activity"/>
    <property type="evidence" value="ECO:0007669"/>
    <property type="project" value="UniProtKB-UniRule"/>
</dbReference>
<dbReference type="PANTHER" id="PTHR11164:SF0">
    <property type="entry name" value="GLUTAMATE--CYSTEINE LIGASE CATALYTIC SUBUNIT"/>
    <property type="match status" value="1"/>
</dbReference>
<comment type="caution">
    <text evidence="8">The sequence shown here is derived from an EMBL/GenBank/DDBJ whole genome shotgun (WGS) entry which is preliminary data.</text>
</comment>
<keyword evidence="7" id="KW-1133">Transmembrane helix</keyword>
<evidence type="ECO:0000256" key="1">
    <source>
        <dbReference type="ARBA" id="ARBA00012220"/>
    </source>
</evidence>
<dbReference type="InterPro" id="IPR004308">
    <property type="entry name" value="GCS"/>
</dbReference>
<dbReference type="OrthoDB" id="7939818at2759"/>
<name>W7TLT0_9STRA</name>
<dbReference type="UniPathway" id="UPA00142">
    <property type="reaction ID" value="UER00209"/>
</dbReference>
<dbReference type="GO" id="GO:0005524">
    <property type="term" value="F:ATP binding"/>
    <property type="evidence" value="ECO:0007669"/>
    <property type="project" value="UniProtKB-UniRule"/>
</dbReference>
<accession>W7TLT0</accession>
<evidence type="ECO:0000313" key="9">
    <source>
        <dbReference type="Proteomes" id="UP000019335"/>
    </source>
</evidence>
<evidence type="ECO:0000256" key="5">
    <source>
        <dbReference type="ARBA" id="ARBA00022840"/>
    </source>
</evidence>
<comment type="pathway">
    <text evidence="6">Sulfur metabolism; glutathione biosynthesis; glutathione from L-cysteine and L-glutamate: step 1/2.</text>
</comment>
<gene>
    <name evidence="8" type="ORF">Naga_101376g2</name>
</gene>
<feature type="non-terminal residue" evidence="8">
    <location>
        <position position="157"/>
    </location>
</feature>
<dbReference type="EC" id="6.3.2.2" evidence="1 6"/>
<keyword evidence="4 6" id="KW-0547">Nucleotide-binding</keyword>